<dbReference type="Pfam" id="PF00027">
    <property type="entry name" value="cNMP_binding"/>
    <property type="match status" value="1"/>
</dbReference>
<feature type="domain" description="Cyclic nucleotide-binding" evidence="1">
    <location>
        <begin position="14"/>
        <end position="77"/>
    </location>
</feature>
<dbReference type="InterPro" id="IPR018490">
    <property type="entry name" value="cNMP-bd_dom_sf"/>
</dbReference>
<protein>
    <submittedName>
        <fullName evidence="2">Crp/Fnr family transcriptional regulator</fullName>
    </submittedName>
</protein>
<gene>
    <name evidence="2" type="ORF">JHL18_16365</name>
</gene>
<accession>A0ABS1ES35</accession>
<comment type="caution">
    <text evidence="2">The sequence shown here is derived from an EMBL/GenBank/DDBJ whole genome shotgun (WGS) entry which is preliminary data.</text>
</comment>
<dbReference type="RefSeq" id="WP_200271167.1">
    <property type="nucleotide sequence ID" value="NZ_JAENHN010000046.1"/>
</dbReference>
<proteinExistence type="predicted"/>
<dbReference type="InterPro" id="IPR014710">
    <property type="entry name" value="RmlC-like_jellyroll"/>
</dbReference>
<dbReference type="InterPro" id="IPR000595">
    <property type="entry name" value="cNMP-bd_dom"/>
</dbReference>
<reference evidence="3" key="1">
    <citation type="submission" date="2021-01" db="EMBL/GenBank/DDBJ databases">
        <title>Genome public.</title>
        <authorList>
            <person name="Liu C."/>
            <person name="Sun Q."/>
        </authorList>
    </citation>
    <scope>NUCLEOTIDE SEQUENCE [LARGE SCALE GENOMIC DNA]</scope>
    <source>
        <strain evidence="3">YIM B02505</strain>
    </source>
</reference>
<name>A0ABS1ES35_9CLOT</name>
<organism evidence="2 3">
    <name type="scientific">Clostridium yunnanense</name>
    <dbReference type="NCBI Taxonomy" id="2800325"/>
    <lineage>
        <taxon>Bacteria</taxon>
        <taxon>Bacillati</taxon>
        <taxon>Bacillota</taxon>
        <taxon>Clostridia</taxon>
        <taxon>Eubacteriales</taxon>
        <taxon>Clostridiaceae</taxon>
        <taxon>Clostridium</taxon>
    </lineage>
</organism>
<dbReference type="PROSITE" id="PS50042">
    <property type="entry name" value="CNMP_BINDING_3"/>
    <property type="match status" value="1"/>
</dbReference>
<evidence type="ECO:0000313" key="3">
    <source>
        <dbReference type="Proteomes" id="UP000596739"/>
    </source>
</evidence>
<evidence type="ECO:0000313" key="2">
    <source>
        <dbReference type="EMBL" id="MBK1812198.1"/>
    </source>
</evidence>
<evidence type="ECO:0000259" key="1">
    <source>
        <dbReference type="PROSITE" id="PS50042"/>
    </source>
</evidence>
<dbReference type="SMART" id="SM00100">
    <property type="entry name" value="cNMP"/>
    <property type="match status" value="1"/>
</dbReference>
<dbReference type="CDD" id="cd00038">
    <property type="entry name" value="CAP_ED"/>
    <property type="match status" value="1"/>
</dbReference>
<dbReference type="Gene3D" id="2.60.120.10">
    <property type="entry name" value="Jelly Rolls"/>
    <property type="match status" value="1"/>
</dbReference>
<dbReference type="Proteomes" id="UP000596739">
    <property type="component" value="Unassembled WGS sequence"/>
</dbReference>
<keyword evidence="3" id="KW-1185">Reference proteome</keyword>
<dbReference type="SUPFAM" id="SSF51206">
    <property type="entry name" value="cAMP-binding domain-like"/>
    <property type="match status" value="1"/>
</dbReference>
<dbReference type="EMBL" id="JAENHN010000046">
    <property type="protein sequence ID" value="MBK1812198.1"/>
    <property type="molecule type" value="Genomic_DNA"/>
</dbReference>
<sequence length="198" mass="23041">MNKDLIEFMEKSTSLSREEIIEIAKNIVVNRYSKKTQLLRQGEVADKCYFVLAGCIRQYKIGDDGREVTINFFTENQAAVIFKSYKQRTPSEYFLSCVEDSIVIEGDLKSEEDMYSKFPMLEKITRTMIEQNFGEEQEERASFMAAVPEERFRMLLKKRPGLINRVPQHQLASYLGITPESLSRIKKRVSKDSLFIKP</sequence>